<keyword evidence="3 6" id="KW-0812">Transmembrane</keyword>
<accession>A0A5J4W543</accession>
<proteinExistence type="inferred from homology"/>
<evidence type="ECO:0000256" key="2">
    <source>
        <dbReference type="ARBA" id="ARBA00005645"/>
    </source>
</evidence>
<evidence type="ECO:0000256" key="1">
    <source>
        <dbReference type="ARBA" id="ARBA00004141"/>
    </source>
</evidence>
<feature type="transmembrane region" description="Helical" evidence="6">
    <location>
        <begin position="96"/>
        <end position="116"/>
    </location>
</feature>
<protein>
    <submittedName>
        <fullName evidence="7">Uncharacterized protein</fullName>
    </submittedName>
</protein>
<feature type="transmembrane region" description="Helical" evidence="6">
    <location>
        <begin position="32"/>
        <end position="52"/>
    </location>
</feature>
<evidence type="ECO:0000256" key="3">
    <source>
        <dbReference type="ARBA" id="ARBA00022692"/>
    </source>
</evidence>
<evidence type="ECO:0000256" key="4">
    <source>
        <dbReference type="ARBA" id="ARBA00022989"/>
    </source>
</evidence>
<comment type="similarity">
    <text evidence="2">Belongs to the OB-RGRP/VPS55 family.</text>
</comment>
<keyword evidence="4 6" id="KW-1133">Transmembrane helix</keyword>
<evidence type="ECO:0000256" key="6">
    <source>
        <dbReference type="SAM" id="Phobius"/>
    </source>
</evidence>
<reference evidence="7 8" key="1">
    <citation type="submission" date="2019-03" db="EMBL/GenBank/DDBJ databases">
        <title>Single cell metagenomics reveals metabolic interactions within the superorganism composed of flagellate Streblomastix strix and complex community of Bacteroidetes bacteria on its surface.</title>
        <authorList>
            <person name="Treitli S.C."/>
            <person name="Kolisko M."/>
            <person name="Husnik F."/>
            <person name="Keeling P."/>
            <person name="Hampl V."/>
        </authorList>
    </citation>
    <scope>NUCLEOTIDE SEQUENCE [LARGE SCALE GENOMIC DNA]</scope>
    <source>
        <strain evidence="7">ST1C</strain>
    </source>
</reference>
<dbReference type="GO" id="GO:0016020">
    <property type="term" value="C:membrane"/>
    <property type="evidence" value="ECO:0007669"/>
    <property type="project" value="UniProtKB-SubCell"/>
</dbReference>
<sequence length="133" mass="14508">MLQVYKIVILAILAALGLSADIIGCAISNNWWGMFALLFIVGGLFVIFLFGMLASNGELKAHKLWLLLIGIFLIFSSVGLIVVFYRTKVMDDLVSFLPNLFGSLLIIGTGVAYLILDTIHDGSSDSSLRSAFY</sequence>
<dbReference type="AlphaFoldDB" id="A0A5J4W543"/>
<evidence type="ECO:0000313" key="8">
    <source>
        <dbReference type="Proteomes" id="UP000324800"/>
    </source>
</evidence>
<gene>
    <name evidence="7" type="ORF">EZS28_014913</name>
</gene>
<dbReference type="Proteomes" id="UP000324800">
    <property type="component" value="Unassembled WGS sequence"/>
</dbReference>
<evidence type="ECO:0000313" key="7">
    <source>
        <dbReference type="EMBL" id="KAA6389559.1"/>
    </source>
</evidence>
<comment type="subcellular location">
    <subcellularLocation>
        <location evidence="1">Membrane</location>
        <topology evidence="1">Multi-pass membrane protein</topology>
    </subcellularLocation>
</comment>
<dbReference type="Pfam" id="PF04133">
    <property type="entry name" value="Vps55"/>
    <property type="match status" value="1"/>
</dbReference>
<evidence type="ECO:0000256" key="5">
    <source>
        <dbReference type="ARBA" id="ARBA00023136"/>
    </source>
</evidence>
<keyword evidence="5 6" id="KW-0472">Membrane</keyword>
<organism evidence="7 8">
    <name type="scientific">Streblomastix strix</name>
    <dbReference type="NCBI Taxonomy" id="222440"/>
    <lineage>
        <taxon>Eukaryota</taxon>
        <taxon>Metamonada</taxon>
        <taxon>Preaxostyla</taxon>
        <taxon>Oxymonadida</taxon>
        <taxon>Streblomastigidae</taxon>
        <taxon>Streblomastix</taxon>
    </lineage>
</organism>
<name>A0A5J4W543_9EUKA</name>
<dbReference type="EMBL" id="SNRW01003540">
    <property type="protein sequence ID" value="KAA6389559.1"/>
    <property type="molecule type" value="Genomic_DNA"/>
</dbReference>
<dbReference type="InterPro" id="IPR007262">
    <property type="entry name" value="Vps55/LEPROT"/>
</dbReference>
<feature type="transmembrane region" description="Helical" evidence="6">
    <location>
        <begin position="64"/>
        <end position="84"/>
    </location>
</feature>
<comment type="caution">
    <text evidence="7">The sequence shown here is derived from an EMBL/GenBank/DDBJ whole genome shotgun (WGS) entry which is preliminary data.</text>
</comment>